<dbReference type="AlphaFoldDB" id="A0A5C3NG69"/>
<feature type="transmembrane region" description="Helical" evidence="1">
    <location>
        <begin position="16"/>
        <end position="34"/>
    </location>
</feature>
<keyword evidence="1" id="KW-0812">Transmembrane</keyword>
<protein>
    <submittedName>
        <fullName evidence="2">Uncharacterized protein</fullName>
    </submittedName>
</protein>
<organism evidence="2 3">
    <name type="scientific">Heliocybe sulcata</name>
    <dbReference type="NCBI Taxonomy" id="5364"/>
    <lineage>
        <taxon>Eukaryota</taxon>
        <taxon>Fungi</taxon>
        <taxon>Dikarya</taxon>
        <taxon>Basidiomycota</taxon>
        <taxon>Agaricomycotina</taxon>
        <taxon>Agaricomycetes</taxon>
        <taxon>Gloeophyllales</taxon>
        <taxon>Gloeophyllaceae</taxon>
        <taxon>Heliocybe</taxon>
    </lineage>
</organism>
<gene>
    <name evidence="2" type="ORF">OE88DRAFT_1729880</name>
</gene>
<evidence type="ECO:0000313" key="2">
    <source>
        <dbReference type="EMBL" id="TFK56363.1"/>
    </source>
</evidence>
<dbReference type="Proteomes" id="UP000305948">
    <property type="component" value="Unassembled WGS sequence"/>
</dbReference>
<proteinExistence type="predicted"/>
<sequence>MVIARGEWFVTYLNRYSGVKIYVGAALVNFFLAWPHMSPCITLAPFSLGEHLRRVVRCILIVVVYALNFGAMTSTLMFTLSFFLPGIMCEALHWLYVLRTVLHFNINQGITVPLHINDVFRCAFTVQSNHWEVDSSNGRHAIMKLYYVEHDQYEFNEGVAARLAGVQWPGEMMIFRESVFGDRLVNMRRGDEALAWRTVEQMFP</sequence>
<keyword evidence="1" id="KW-1133">Transmembrane helix</keyword>
<keyword evidence="3" id="KW-1185">Reference proteome</keyword>
<accession>A0A5C3NG69</accession>
<feature type="transmembrane region" description="Helical" evidence="1">
    <location>
        <begin position="78"/>
        <end position="98"/>
    </location>
</feature>
<keyword evidence="1" id="KW-0472">Membrane</keyword>
<evidence type="ECO:0000256" key="1">
    <source>
        <dbReference type="SAM" id="Phobius"/>
    </source>
</evidence>
<evidence type="ECO:0000313" key="3">
    <source>
        <dbReference type="Proteomes" id="UP000305948"/>
    </source>
</evidence>
<name>A0A5C3NG69_9AGAM</name>
<dbReference type="OrthoDB" id="2916406at2759"/>
<reference evidence="2 3" key="1">
    <citation type="journal article" date="2019" name="Nat. Ecol. Evol.">
        <title>Megaphylogeny resolves global patterns of mushroom evolution.</title>
        <authorList>
            <person name="Varga T."/>
            <person name="Krizsan K."/>
            <person name="Foldi C."/>
            <person name="Dima B."/>
            <person name="Sanchez-Garcia M."/>
            <person name="Sanchez-Ramirez S."/>
            <person name="Szollosi G.J."/>
            <person name="Szarkandi J.G."/>
            <person name="Papp V."/>
            <person name="Albert L."/>
            <person name="Andreopoulos W."/>
            <person name="Angelini C."/>
            <person name="Antonin V."/>
            <person name="Barry K.W."/>
            <person name="Bougher N.L."/>
            <person name="Buchanan P."/>
            <person name="Buyck B."/>
            <person name="Bense V."/>
            <person name="Catcheside P."/>
            <person name="Chovatia M."/>
            <person name="Cooper J."/>
            <person name="Damon W."/>
            <person name="Desjardin D."/>
            <person name="Finy P."/>
            <person name="Geml J."/>
            <person name="Haridas S."/>
            <person name="Hughes K."/>
            <person name="Justo A."/>
            <person name="Karasinski D."/>
            <person name="Kautmanova I."/>
            <person name="Kiss B."/>
            <person name="Kocsube S."/>
            <person name="Kotiranta H."/>
            <person name="LaButti K.M."/>
            <person name="Lechner B.E."/>
            <person name="Liimatainen K."/>
            <person name="Lipzen A."/>
            <person name="Lukacs Z."/>
            <person name="Mihaltcheva S."/>
            <person name="Morgado L.N."/>
            <person name="Niskanen T."/>
            <person name="Noordeloos M.E."/>
            <person name="Ohm R.A."/>
            <person name="Ortiz-Santana B."/>
            <person name="Ovrebo C."/>
            <person name="Racz N."/>
            <person name="Riley R."/>
            <person name="Savchenko A."/>
            <person name="Shiryaev A."/>
            <person name="Soop K."/>
            <person name="Spirin V."/>
            <person name="Szebenyi C."/>
            <person name="Tomsovsky M."/>
            <person name="Tulloss R.E."/>
            <person name="Uehling J."/>
            <person name="Grigoriev I.V."/>
            <person name="Vagvolgyi C."/>
            <person name="Papp T."/>
            <person name="Martin F.M."/>
            <person name="Miettinen O."/>
            <person name="Hibbett D.S."/>
            <person name="Nagy L.G."/>
        </authorList>
    </citation>
    <scope>NUCLEOTIDE SEQUENCE [LARGE SCALE GENOMIC DNA]</scope>
    <source>
        <strain evidence="2 3">OMC1185</strain>
    </source>
</reference>
<dbReference type="EMBL" id="ML213503">
    <property type="protein sequence ID" value="TFK56363.1"/>
    <property type="molecule type" value="Genomic_DNA"/>
</dbReference>